<evidence type="ECO:0000313" key="4">
    <source>
        <dbReference type="Proteomes" id="UP000196005"/>
    </source>
</evidence>
<accession>A0A1Y0HPU9</accession>
<reference evidence="3" key="3">
    <citation type="submission" date="2017-09" db="EMBL/GenBank/DDBJ databases">
        <authorList>
            <person name="Goris T."/>
        </authorList>
    </citation>
    <scope>NUCLEOTIDE SEQUENCE</scope>
    <source>
        <strain evidence="3">JPD-1</strain>
    </source>
</reference>
<reference evidence="4" key="1">
    <citation type="submission" date="2017-05" db="EMBL/GenBank/DDBJ databases">
        <title>Dechlorination kinetics govern the competition between two new strains of the genus Sulfurospirillum.</title>
        <authorList>
            <person name="Buttet G.F."/>
            <person name="Murray A.M."/>
            <person name="Goris T."/>
            <person name="Burion M."/>
            <person name="Lin B."/>
            <person name="Rolle M."/>
            <person name="Maillard J."/>
        </authorList>
    </citation>
    <scope>NUCLEOTIDE SEQUENCE [LARGE SCALE GENOMIC DNA]</scope>
    <source>
        <strain evidence="4">SL2-1</strain>
    </source>
</reference>
<dbReference type="EMBL" id="CP021416">
    <property type="protein sequence ID" value="ARU49576.1"/>
    <property type="molecule type" value="Genomic_DNA"/>
</dbReference>
<dbReference type="InterPro" id="IPR052541">
    <property type="entry name" value="SQRD"/>
</dbReference>
<evidence type="ECO:0000259" key="1">
    <source>
        <dbReference type="Pfam" id="PF07992"/>
    </source>
</evidence>
<proteinExistence type="predicted"/>
<dbReference type="EC" id="1.8.5.4" evidence="2"/>
<dbReference type="SUPFAM" id="SSF51905">
    <property type="entry name" value="FAD/NAD(P)-binding domain"/>
    <property type="match status" value="2"/>
</dbReference>
<keyword evidence="4" id="KW-1185">Reference proteome</keyword>
<dbReference type="PANTHER" id="PTHR43755">
    <property type="match status" value="1"/>
</dbReference>
<dbReference type="Pfam" id="PF07992">
    <property type="entry name" value="Pyr_redox_2"/>
    <property type="match status" value="1"/>
</dbReference>
<organism evidence="2 4">
    <name type="scientific">Sulfurospirillum diekertiae</name>
    <dbReference type="NCBI Taxonomy" id="1854492"/>
    <lineage>
        <taxon>Bacteria</taxon>
        <taxon>Pseudomonadati</taxon>
        <taxon>Campylobacterota</taxon>
        <taxon>Epsilonproteobacteria</taxon>
        <taxon>Campylobacterales</taxon>
        <taxon>Sulfurospirillaceae</taxon>
        <taxon>Sulfurospirillum</taxon>
    </lineage>
</organism>
<dbReference type="GO" id="GO:0070224">
    <property type="term" value="F:sulfide:quinone oxidoreductase activity"/>
    <property type="evidence" value="ECO:0007669"/>
    <property type="project" value="UniProtKB-EC"/>
</dbReference>
<dbReference type="Proteomes" id="UP000196005">
    <property type="component" value="Chromosome"/>
</dbReference>
<dbReference type="KEGG" id="sulj:SJPD1_2342"/>
<feature type="domain" description="FAD/NAD(P)-binding" evidence="1">
    <location>
        <begin position="3"/>
        <end position="150"/>
    </location>
</feature>
<dbReference type="Gene3D" id="3.50.50.100">
    <property type="match status" value="1"/>
</dbReference>
<keyword evidence="2" id="KW-0560">Oxidoreductase</keyword>
<dbReference type="EMBL" id="CP023275">
    <property type="protein sequence ID" value="ATB70438.1"/>
    <property type="molecule type" value="Genomic_DNA"/>
</dbReference>
<protein>
    <submittedName>
        <fullName evidence="2">Sulfide-quinone reductase</fullName>
        <ecNumber evidence="2">1.8.5.4</ecNumber>
    </submittedName>
</protein>
<dbReference type="KEGG" id="suls:Sdiek1_2426"/>
<dbReference type="InterPro" id="IPR036188">
    <property type="entry name" value="FAD/NAD-bd_sf"/>
</dbReference>
<sequence length="487" mass="53059">MAKVVILGGGVAGHTAAQFARKWLNRTHEVVVVTPNSKWNWIPSNIWVGVGQMEQEEVLFDLAPIYAKAGITYIQAKALTIHPEGTVDNSKNFVTIEHTGANKEGEKEEITYDYLINATGPRLNFTATEGLGPDNGFTVSVCTASHAKHAADELEKIIEALKKGEEKKILIGTGHGMCTCQGAAFEYTFNVDHRLRAEGVRDKATITYISNEYELGDFGVGGMHLKMGGYITSGKVFAESLYAERDVKWITRAHVNKVEKDKVHYENLAGEMKEETYDFSMLIPPFAGAGMKAYDKNGEDITSSMFNAGGFMFVDGDYSKATAPYETWDASDWPKTCQNPKYKNIFAAGIAFAPPHIISKPMKSPNGTPINPTPPRTGMPSAMMGKAVAASIVDMIGGASAPTHTACMAEMGAACVASAGKGLFSGTAVAMTMYPIIPNYKKYPDYGRDFGGTFGEIGLAAHWVKHLLHHAFIWKAKMKPFWSIIPE</sequence>
<dbReference type="Proteomes" id="UP000217349">
    <property type="component" value="Chromosome"/>
</dbReference>
<dbReference type="RefSeq" id="WP_087439309.1">
    <property type="nucleotide sequence ID" value="NZ_CP021416.1"/>
</dbReference>
<dbReference type="PANTHER" id="PTHR43755:SF1">
    <property type="entry name" value="FAD-DEPENDENT PYRIDINE NUCLEOTIDE-DISULPHIDE OXIDOREDUCTASE"/>
    <property type="match status" value="1"/>
</dbReference>
<dbReference type="OrthoDB" id="9802771at2"/>
<reference evidence="2" key="4">
    <citation type="journal article" date="2018" name="FEMS Microbiol. Ecol.">
        <title>Coexistence of two distinct Sulfurospirillum populations respiring tetrachloroethene-genomic and kinetic considerations. .</title>
        <authorList>
            <person name="Buttet G.F."/>
            <person name="Murray A.M."/>
            <person name="Goris T."/>
            <person name="Burion M."/>
            <person name="Jin B."/>
            <person name="Rolle M."/>
            <person name="Holliger C."/>
            <person name="Maillard J."/>
        </authorList>
    </citation>
    <scope>NUCLEOTIDE SEQUENCE</scope>
    <source>
        <strain evidence="2">SL2-1</strain>
    </source>
</reference>
<gene>
    <name evidence="2" type="ORF">Sdiek1_2426</name>
    <name evidence="3" type="ORF">SJPD1_2342</name>
</gene>
<evidence type="ECO:0000313" key="2">
    <source>
        <dbReference type="EMBL" id="ARU49576.1"/>
    </source>
</evidence>
<dbReference type="AlphaFoldDB" id="A0A1Y0HPU9"/>
<evidence type="ECO:0000313" key="3">
    <source>
        <dbReference type="EMBL" id="ATB70438.1"/>
    </source>
</evidence>
<evidence type="ECO:0000313" key="5">
    <source>
        <dbReference type="Proteomes" id="UP000217349"/>
    </source>
</evidence>
<reference evidence="3" key="5">
    <citation type="journal article" date="2020" name="MicrobiologyOpen">
        <title>Tetrachloroethene respiration in Sulfurospirillum species is regulated by a two-component system as unraveled by comparative genomics, transcriptomics, and regulator binding studies.</title>
        <authorList>
            <person name="Esken J."/>
            <person name="Goris T."/>
            <person name="Gadkari J."/>
            <person name="Bischler T."/>
            <person name="Forstner K.U."/>
            <person name="Sharma C.M."/>
            <person name="Diekert G."/>
            <person name="Schubert T."/>
        </authorList>
    </citation>
    <scope>NUCLEOTIDE SEQUENCE</scope>
    <source>
        <strain evidence="3">JPD-1</strain>
    </source>
</reference>
<name>A0A1Y0HPU9_9BACT</name>
<dbReference type="InterPro" id="IPR023753">
    <property type="entry name" value="FAD/NAD-binding_dom"/>
</dbReference>
<accession>A0A290HRW3</accession>
<reference evidence="5" key="2">
    <citation type="submission" date="2017-09" db="EMBL/GenBank/DDBJ databases">
        <title>The complete genome of Sulfurospirillum sp. JPD-1.</title>
        <authorList>
            <person name="Goris T."/>
        </authorList>
    </citation>
    <scope>NUCLEOTIDE SEQUENCE [LARGE SCALE GENOMIC DNA]</scope>
    <source>
        <strain evidence="5">JPD-1</strain>
    </source>
</reference>